<gene>
    <name evidence="3" type="ORF">DH2020_036271</name>
</gene>
<name>A0ABR0V7B0_REHGL</name>
<dbReference type="Pfam" id="PF03168">
    <property type="entry name" value="LEA_2"/>
    <property type="match status" value="1"/>
</dbReference>
<accession>A0ABR0V7B0</accession>
<keyword evidence="1" id="KW-1133">Transmembrane helix</keyword>
<evidence type="ECO:0000313" key="4">
    <source>
        <dbReference type="Proteomes" id="UP001318860"/>
    </source>
</evidence>
<keyword evidence="4" id="KW-1185">Reference proteome</keyword>
<sequence length="209" mass="23385">MSDKKEQVKPLAPAAHRLDIEEAGTFPPEYMAAHHRRCIKCGGCVFAILLIIVMVLLVLMFTVFRVKDPILKINYANTQDLDNRTDFGPGHNLTIEAHVSVRNPNVASFRFSNVTTNVYYDGSIIGEAWAPSGEVRARRTLRVNLPIELRADNLGVGILAISSYTRISGKVKISRSIKRNFVVNMNCTMNLNISSQGIQDQNCRRRVSL</sequence>
<keyword evidence="1" id="KW-0812">Transmembrane</keyword>
<protein>
    <recommendedName>
        <fullName evidence="2">Late embryogenesis abundant protein LEA-2 subgroup domain-containing protein</fullName>
    </recommendedName>
</protein>
<proteinExistence type="predicted"/>
<dbReference type="Gene3D" id="2.60.40.1820">
    <property type="match status" value="1"/>
</dbReference>
<dbReference type="PANTHER" id="PTHR31852">
    <property type="entry name" value="LATE EMBRYOGENESIS ABUNDANT (LEA) HYDROXYPROLINE-RICH GLYCOPROTEIN FAMILY"/>
    <property type="match status" value="1"/>
</dbReference>
<organism evidence="3 4">
    <name type="scientific">Rehmannia glutinosa</name>
    <name type="common">Chinese foxglove</name>
    <dbReference type="NCBI Taxonomy" id="99300"/>
    <lineage>
        <taxon>Eukaryota</taxon>
        <taxon>Viridiplantae</taxon>
        <taxon>Streptophyta</taxon>
        <taxon>Embryophyta</taxon>
        <taxon>Tracheophyta</taxon>
        <taxon>Spermatophyta</taxon>
        <taxon>Magnoliopsida</taxon>
        <taxon>eudicotyledons</taxon>
        <taxon>Gunneridae</taxon>
        <taxon>Pentapetalae</taxon>
        <taxon>asterids</taxon>
        <taxon>lamiids</taxon>
        <taxon>Lamiales</taxon>
        <taxon>Orobanchaceae</taxon>
        <taxon>Rehmannieae</taxon>
        <taxon>Rehmannia</taxon>
    </lineage>
</organism>
<evidence type="ECO:0000313" key="3">
    <source>
        <dbReference type="EMBL" id="KAK6129989.1"/>
    </source>
</evidence>
<reference evidence="3 4" key="1">
    <citation type="journal article" date="2021" name="Comput. Struct. Biotechnol. J.">
        <title>De novo genome assembly of the potent medicinal plant Rehmannia glutinosa using nanopore technology.</title>
        <authorList>
            <person name="Ma L."/>
            <person name="Dong C."/>
            <person name="Song C."/>
            <person name="Wang X."/>
            <person name="Zheng X."/>
            <person name="Niu Y."/>
            <person name="Chen S."/>
            <person name="Feng W."/>
        </authorList>
    </citation>
    <scope>NUCLEOTIDE SEQUENCE [LARGE SCALE GENOMIC DNA]</scope>
    <source>
        <strain evidence="3">DH-2019</strain>
    </source>
</reference>
<evidence type="ECO:0000259" key="2">
    <source>
        <dbReference type="Pfam" id="PF03168"/>
    </source>
</evidence>
<feature type="domain" description="Late embryogenesis abundant protein LEA-2 subgroup" evidence="2">
    <location>
        <begin position="98"/>
        <end position="188"/>
    </location>
</feature>
<dbReference type="EMBL" id="JABTTQ020001605">
    <property type="protein sequence ID" value="KAK6129989.1"/>
    <property type="molecule type" value="Genomic_DNA"/>
</dbReference>
<dbReference type="InterPro" id="IPR004864">
    <property type="entry name" value="LEA_2"/>
</dbReference>
<dbReference type="SUPFAM" id="SSF117070">
    <property type="entry name" value="LEA14-like"/>
    <property type="match status" value="1"/>
</dbReference>
<keyword evidence="1" id="KW-0472">Membrane</keyword>
<feature type="transmembrane region" description="Helical" evidence="1">
    <location>
        <begin position="41"/>
        <end position="64"/>
    </location>
</feature>
<dbReference type="Proteomes" id="UP001318860">
    <property type="component" value="Unassembled WGS sequence"/>
</dbReference>
<dbReference type="InterPro" id="IPR055301">
    <property type="entry name" value="Lea14-like_2"/>
</dbReference>
<evidence type="ECO:0000256" key="1">
    <source>
        <dbReference type="SAM" id="Phobius"/>
    </source>
</evidence>
<comment type="caution">
    <text evidence="3">The sequence shown here is derived from an EMBL/GenBank/DDBJ whole genome shotgun (WGS) entry which is preliminary data.</text>
</comment>